<gene>
    <name evidence="9" type="ORF">CNMCM8927_007267</name>
</gene>
<dbReference type="AlphaFoldDB" id="A0AAN6BPX0"/>
<evidence type="ECO:0008006" key="11">
    <source>
        <dbReference type="Google" id="ProtNLM"/>
    </source>
</evidence>
<feature type="binding site" description="axial binding residue" evidence="7">
    <location>
        <position position="303"/>
    </location>
    <ligand>
        <name>heme</name>
        <dbReference type="ChEBI" id="CHEBI:30413"/>
    </ligand>
    <ligandPart>
        <name>Fe</name>
        <dbReference type="ChEBI" id="CHEBI:18248"/>
    </ligandPart>
</feature>
<dbReference type="GO" id="GO:0005506">
    <property type="term" value="F:iron ion binding"/>
    <property type="evidence" value="ECO:0007669"/>
    <property type="project" value="InterPro"/>
</dbReference>
<keyword evidence="5 7" id="KW-0408">Iron</keyword>
<dbReference type="GO" id="GO:0044283">
    <property type="term" value="P:small molecule biosynthetic process"/>
    <property type="evidence" value="ECO:0007669"/>
    <property type="project" value="UniProtKB-ARBA"/>
</dbReference>
<dbReference type="InterPro" id="IPR001128">
    <property type="entry name" value="Cyt_P450"/>
</dbReference>
<evidence type="ECO:0000256" key="3">
    <source>
        <dbReference type="ARBA" id="ARBA00022723"/>
    </source>
</evidence>
<dbReference type="Gene3D" id="1.10.630.10">
    <property type="entry name" value="Cytochrome P450"/>
    <property type="match status" value="1"/>
</dbReference>
<dbReference type="Pfam" id="PF00067">
    <property type="entry name" value="p450"/>
    <property type="match status" value="1"/>
</dbReference>
<reference evidence="9" key="2">
    <citation type="submission" date="2020-04" db="EMBL/GenBank/DDBJ databases">
        <authorList>
            <person name="Santos R.A.C."/>
            <person name="Steenwyk J.L."/>
            <person name="Rivero-Menendez O."/>
            <person name="Mead M.E."/>
            <person name="Silva L.P."/>
            <person name="Bastos R.W."/>
            <person name="Alastruey-Izquierdo A."/>
            <person name="Goldman G.H."/>
            <person name="Rokas A."/>
        </authorList>
    </citation>
    <scope>NUCLEOTIDE SEQUENCE</scope>
    <source>
        <strain evidence="9">CNM-CM8927</strain>
    </source>
</reference>
<organism evidence="9 10">
    <name type="scientific">Aspergillus lentulus</name>
    <dbReference type="NCBI Taxonomy" id="293939"/>
    <lineage>
        <taxon>Eukaryota</taxon>
        <taxon>Fungi</taxon>
        <taxon>Dikarya</taxon>
        <taxon>Ascomycota</taxon>
        <taxon>Pezizomycotina</taxon>
        <taxon>Eurotiomycetes</taxon>
        <taxon>Eurotiomycetidae</taxon>
        <taxon>Eurotiales</taxon>
        <taxon>Aspergillaceae</taxon>
        <taxon>Aspergillus</taxon>
        <taxon>Aspergillus subgen. Fumigati</taxon>
    </lineage>
</organism>
<dbReference type="CDD" id="cd11041">
    <property type="entry name" value="CYP503A1-like"/>
    <property type="match status" value="1"/>
</dbReference>
<evidence type="ECO:0000313" key="10">
    <source>
        <dbReference type="Proteomes" id="UP000649114"/>
    </source>
</evidence>
<dbReference type="PRINTS" id="PR00463">
    <property type="entry name" value="EP450I"/>
</dbReference>
<comment type="similarity">
    <text evidence="2 8">Belongs to the cytochrome P450 family.</text>
</comment>
<evidence type="ECO:0000256" key="8">
    <source>
        <dbReference type="RuleBase" id="RU000461"/>
    </source>
</evidence>
<proteinExistence type="inferred from homology"/>
<dbReference type="SUPFAM" id="SSF48264">
    <property type="entry name" value="Cytochrome P450"/>
    <property type="match status" value="1"/>
</dbReference>
<dbReference type="Proteomes" id="UP000649114">
    <property type="component" value="Unassembled WGS sequence"/>
</dbReference>
<keyword evidence="6 8" id="KW-0503">Monooxygenase</keyword>
<evidence type="ECO:0000256" key="5">
    <source>
        <dbReference type="ARBA" id="ARBA00023004"/>
    </source>
</evidence>
<dbReference type="GO" id="GO:0004497">
    <property type="term" value="F:monooxygenase activity"/>
    <property type="evidence" value="ECO:0007669"/>
    <property type="project" value="UniProtKB-KW"/>
</dbReference>
<comment type="caution">
    <text evidence="9">The sequence shown here is derived from an EMBL/GenBank/DDBJ whole genome shotgun (WGS) entry which is preliminary data.</text>
</comment>
<keyword evidence="7 8" id="KW-0349">Heme</keyword>
<evidence type="ECO:0000256" key="1">
    <source>
        <dbReference type="ARBA" id="ARBA00001971"/>
    </source>
</evidence>
<sequence>MYAAIKYVQGPLTRNITQKLDKIYGEIDRVLDRDIGNGAGRILNIDSLTTEIYLHVFEMVLVGDDLGHDEEWLRIFANYPRVAFEAALKLARYPCLLRPLAARLIPDMRRLLDYRQEVYNILHIFHQSYIDNAGAEYGNTWILAESISGTSMAGIQTTARVLYQTLFDLVEYPEYIRPIREEINRAISQEEGGANISHAGLLSLVKLDSFIKESQKFHYNNLVSSNRKLFKPLTLSDGTTLPKNAHVSIPGLAHAVIDKSGSTRPFRGFQWAEKKTTAENPSIYNYVFSGQDDLEFGAGLHACPGRWFASIALKAALVRILLRYDFRLPDGQVRPVDSYNDGLEMEHDVTAKLQFFTRDSGAVLHGDLI</sequence>
<comment type="cofactor">
    <cofactor evidence="1 7">
        <name>heme</name>
        <dbReference type="ChEBI" id="CHEBI:30413"/>
    </cofactor>
</comment>
<evidence type="ECO:0000256" key="7">
    <source>
        <dbReference type="PIRSR" id="PIRSR602401-1"/>
    </source>
</evidence>
<reference evidence="9" key="1">
    <citation type="journal article" date="2020" name="bioRxiv">
        <title>Genomic and phenotypic heterogeneity of clinical isolates of the human pathogens Aspergillus fumigatus, Aspergillus lentulus and Aspergillus fumigatiaffinis.</title>
        <authorList>
            <person name="dos Santos R.A.C."/>
            <person name="Steenwyk J.L."/>
            <person name="Rivero-Menendez O."/>
            <person name="Mead M.E."/>
            <person name="Silva L.P."/>
            <person name="Bastos R.W."/>
            <person name="Alastruey-Izquierdo A."/>
            <person name="Goldman G.H."/>
            <person name="Rokas A."/>
        </authorList>
    </citation>
    <scope>NUCLEOTIDE SEQUENCE</scope>
    <source>
        <strain evidence="9">CNM-CM8927</strain>
    </source>
</reference>
<accession>A0AAN6BPX0</accession>
<keyword evidence="3 7" id="KW-0479">Metal-binding</keyword>
<dbReference type="InterPro" id="IPR002401">
    <property type="entry name" value="Cyt_P450_E_grp-I"/>
</dbReference>
<dbReference type="GO" id="GO:0016705">
    <property type="term" value="F:oxidoreductase activity, acting on paired donors, with incorporation or reduction of molecular oxygen"/>
    <property type="evidence" value="ECO:0007669"/>
    <property type="project" value="InterPro"/>
</dbReference>
<dbReference type="InterPro" id="IPR036396">
    <property type="entry name" value="Cyt_P450_sf"/>
</dbReference>
<dbReference type="PROSITE" id="PS00086">
    <property type="entry name" value="CYTOCHROME_P450"/>
    <property type="match status" value="1"/>
</dbReference>
<dbReference type="GO" id="GO:0020037">
    <property type="term" value="F:heme binding"/>
    <property type="evidence" value="ECO:0007669"/>
    <property type="project" value="InterPro"/>
</dbReference>
<keyword evidence="4 8" id="KW-0560">Oxidoreductase</keyword>
<dbReference type="GO" id="GO:0019748">
    <property type="term" value="P:secondary metabolic process"/>
    <property type="evidence" value="ECO:0007669"/>
    <property type="project" value="UniProtKB-ARBA"/>
</dbReference>
<evidence type="ECO:0000256" key="4">
    <source>
        <dbReference type="ARBA" id="ARBA00023002"/>
    </source>
</evidence>
<dbReference type="EMBL" id="JAAAPU010000057">
    <property type="protein sequence ID" value="KAF4204534.1"/>
    <property type="molecule type" value="Genomic_DNA"/>
</dbReference>
<protein>
    <recommendedName>
        <fullName evidence="11">Ent-kaurene oxidase</fullName>
    </recommendedName>
</protein>
<name>A0AAN6BPX0_ASPLE</name>
<evidence type="ECO:0000256" key="2">
    <source>
        <dbReference type="ARBA" id="ARBA00010617"/>
    </source>
</evidence>
<evidence type="ECO:0000256" key="6">
    <source>
        <dbReference type="ARBA" id="ARBA00023033"/>
    </source>
</evidence>
<evidence type="ECO:0000313" key="9">
    <source>
        <dbReference type="EMBL" id="KAF4204534.1"/>
    </source>
</evidence>
<dbReference type="PANTHER" id="PTHR46206">
    <property type="entry name" value="CYTOCHROME P450"/>
    <property type="match status" value="1"/>
</dbReference>
<dbReference type="InterPro" id="IPR017972">
    <property type="entry name" value="Cyt_P450_CS"/>
</dbReference>